<dbReference type="OrthoDB" id="1453593at2"/>
<feature type="compositionally biased region" description="Acidic residues" evidence="1">
    <location>
        <begin position="124"/>
        <end position="136"/>
    </location>
</feature>
<organism evidence="3 4">
    <name type="scientific">Aquimarina brevivitae</name>
    <dbReference type="NCBI Taxonomy" id="323412"/>
    <lineage>
        <taxon>Bacteria</taxon>
        <taxon>Pseudomonadati</taxon>
        <taxon>Bacteroidota</taxon>
        <taxon>Flavobacteriia</taxon>
        <taxon>Flavobacteriales</taxon>
        <taxon>Flavobacteriaceae</taxon>
        <taxon>Aquimarina</taxon>
    </lineage>
</organism>
<evidence type="ECO:0000313" key="4">
    <source>
        <dbReference type="Proteomes" id="UP000292262"/>
    </source>
</evidence>
<feature type="chain" id="PRO_5021025402" description="LTXXQ motif family protein" evidence="2">
    <location>
        <begin position="19"/>
        <end position="136"/>
    </location>
</feature>
<keyword evidence="2" id="KW-0732">Signal</keyword>
<proteinExistence type="predicted"/>
<sequence>MKYYIVLLFLITSMTSFGQNTIYQDSDPKLAKEAKDLAYKYDKQLGLTEKQLLTMEKKIEEYLIKEKKIRNSNLSIENKILAIKQNWADESADMSDLLTRPQLQLYEQLKTEYQPIEPVVVKDADDDDDDNWKDDQ</sequence>
<dbReference type="AlphaFoldDB" id="A0A4Q7PJ39"/>
<evidence type="ECO:0000313" key="3">
    <source>
        <dbReference type="EMBL" id="RZT00059.1"/>
    </source>
</evidence>
<evidence type="ECO:0008006" key="5">
    <source>
        <dbReference type="Google" id="ProtNLM"/>
    </source>
</evidence>
<evidence type="ECO:0000256" key="1">
    <source>
        <dbReference type="SAM" id="MobiDB-lite"/>
    </source>
</evidence>
<feature type="region of interest" description="Disordered" evidence="1">
    <location>
        <begin position="117"/>
        <end position="136"/>
    </location>
</feature>
<dbReference type="Proteomes" id="UP000292262">
    <property type="component" value="Unassembled WGS sequence"/>
</dbReference>
<dbReference type="RefSeq" id="WP_130285859.1">
    <property type="nucleotide sequence ID" value="NZ_SGXE01000001.1"/>
</dbReference>
<evidence type="ECO:0000256" key="2">
    <source>
        <dbReference type="SAM" id="SignalP"/>
    </source>
</evidence>
<gene>
    <name evidence="3" type="ORF">EV197_1289</name>
</gene>
<protein>
    <recommendedName>
        <fullName evidence="5">LTXXQ motif family protein</fullName>
    </recommendedName>
</protein>
<feature type="signal peptide" evidence="2">
    <location>
        <begin position="1"/>
        <end position="18"/>
    </location>
</feature>
<dbReference type="EMBL" id="SGXE01000001">
    <property type="protein sequence ID" value="RZT00059.1"/>
    <property type="molecule type" value="Genomic_DNA"/>
</dbReference>
<reference evidence="3 4" key="1">
    <citation type="submission" date="2019-02" db="EMBL/GenBank/DDBJ databases">
        <title>Genomic Encyclopedia of Type Strains, Phase IV (KMG-IV): sequencing the most valuable type-strain genomes for metagenomic binning, comparative biology and taxonomic classification.</title>
        <authorList>
            <person name="Goeker M."/>
        </authorList>
    </citation>
    <scope>NUCLEOTIDE SEQUENCE [LARGE SCALE GENOMIC DNA]</scope>
    <source>
        <strain evidence="3 4">DSM 17196</strain>
    </source>
</reference>
<comment type="caution">
    <text evidence="3">The sequence shown here is derived from an EMBL/GenBank/DDBJ whole genome shotgun (WGS) entry which is preliminary data.</text>
</comment>
<name>A0A4Q7PJ39_9FLAO</name>
<accession>A0A4Q7PJ39</accession>
<keyword evidence="4" id="KW-1185">Reference proteome</keyword>